<proteinExistence type="predicted"/>
<feature type="region of interest" description="Disordered" evidence="1">
    <location>
        <begin position="500"/>
        <end position="557"/>
    </location>
</feature>
<dbReference type="EMBL" id="JAFCMP010000181">
    <property type="protein sequence ID" value="KAG5183919.1"/>
    <property type="molecule type" value="Genomic_DNA"/>
</dbReference>
<feature type="compositionally biased region" description="Low complexity" evidence="1">
    <location>
        <begin position="542"/>
        <end position="551"/>
    </location>
</feature>
<feature type="compositionally biased region" description="Gly residues" evidence="1">
    <location>
        <begin position="514"/>
        <end position="524"/>
    </location>
</feature>
<evidence type="ECO:0000313" key="2">
    <source>
        <dbReference type="EMBL" id="KAG5183919.1"/>
    </source>
</evidence>
<feature type="region of interest" description="Disordered" evidence="1">
    <location>
        <begin position="151"/>
        <end position="189"/>
    </location>
</feature>
<evidence type="ECO:0000256" key="1">
    <source>
        <dbReference type="SAM" id="MobiDB-lite"/>
    </source>
</evidence>
<organism evidence="2 3">
    <name type="scientific">Tribonema minus</name>
    <dbReference type="NCBI Taxonomy" id="303371"/>
    <lineage>
        <taxon>Eukaryota</taxon>
        <taxon>Sar</taxon>
        <taxon>Stramenopiles</taxon>
        <taxon>Ochrophyta</taxon>
        <taxon>PX clade</taxon>
        <taxon>Xanthophyceae</taxon>
        <taxon>Tribonematales</taxon>
        <taxon>Tribonemataceae</taxon>
        <taxon>Tribonema</taxon>
    </lineage>
</organism>
<name>A0A835Z630_9STRA</name>
<comment type="caution">
    <text evidence="2">The sequence shown here is derived from an EMBL/GenBank/DDBJ whole genome shotgun (WGS) entry which is preliminary data.</text>
</comment>
<keyword evidence="3" id="KW-1185">Reference proteome</keyword>
<gene>
    <name evidence="2" type="ORF">JKP88DRAFT_255642</name>
</gene>
<sequence>MPLSRIKGVVVIFGLKIGDRTGYGVYGTLIQEIEAALRAQVPHAHRTHMLKFLGLVWGEEGLLVFYHMHYQMAPRKLVRVISNYFKRARIFNEIARLPFNARDHLQVQERIGVYTRAGGRGGVCDYMPNIRWEKALPSTRSKKVLAPVAKYSSDSEMEDDGSEDSGGQPWGGGWGKCDNSSDDDDTDVITPAGVAVTNAAAFGVPAPPLAFGVPFAATAFGIPAVAAAFNVPAAPSAFGASAGAPAFDVPAAPSTFGASAVGPAFNVPAAPSAFGASAVGPAFDVPAAPSAFGALTVAAAFGAPAAPSAFSVAATNAGAFGVPAASAAAGYPPPADEDGIDMLAGAAMGLDRLAASDAAVYGGDIDDLFSIDDNDPLFRRDLLDDPLFNNFPLLRDLSLGSSDDNGSPNPCSFDAAPEESAQPDALSFVIAADVEVQMPTARATAATMAAVRHGTSTAPIVFDRLINNNRATPVVTAMDVEADAGTGRAPAPGEVMEAVTHAQGPEQVPDEAEAGGGGGGGGEATGAAGVHAPEEAPEEAAAEAAGGVQAGSNRMPMTGADMDAEMLAMLGVTRAMVNHRVR</sequence>
<accession>A0A835Z630</accession>
<evidence type="ECO:0000313" key="3">
    <source>
        <dbReference type="Proteomes" id="UP000664859"/>
    </source>
</evidence>
<reference evidence="2" key="1">
    <citation type="submission" date="2021-02" db="EMBL/GenBank/DDBJ databases">
        <title>First Annotated Genome of the Yellow-green Alga Tribonema minus.</title>
        <authorList>
            <person name="Mahan K.M."/>
        </authorList>
    </citation>
    <scope>NUCLEOTIDE SEQUENCE</scope>
    <source>
        <strain evidence="2">UTEX B ZZ1240</strain>
    </source>
</reference>
<protein>
    <submittedName>
        <fullName evidence="2">Uncharacterized protein</fullName>
    </submittedName>
</protein>
<dbReference type="AlphaFoldDB" id="A0A835Z630"/>
<dbReference type="Proteomes" id="UP000664859">
    <property type="component" value="Unassembled WGS sequence"/>
</dbReference>